<evidence type="ECO:0000313" key="9">
    <source>
        <dbReference type="Proteomes" id="UP000018837"/>
    </source>
</evidence>
<dbReference type="NCBIfam" id="TIGR00096">
    <property type="entry name" value="16S rRNA (cytidine(1402)-2'-O)-methyltransferase"/>
    <property type="match status" value="1"/>
</dbReference>
<dbReference type="GO" id="GO:0070677">
    <property type="term" value="F:rRNA (cytosine-2'-O-)-methyltransferase activity"/>
    <property type="evidence" value="ECO:0007669"/>
    <property type="project" value="UniProtKB-UniRule"/>
</dbReference>
<dbReference type="InterPro" id="IPR000878">
    <property type="entry name" value="4pyrrol_Mease"/>
</dbReference>
<dbReference type="PROSITE" id="PS01296">
    <property type="entry name" value="RSMI"/>
    <property type="match status" value="1"/>
</dbReference>
<proteinExistence type="inferred from homology"/>
<dbReference type="HAMAP" id="MF_01877">
    <property type="entry name" value="16SrRNA_methyltr_I"/>
    <property type="match status" value="1"/>
</dbReference>
<dbReference type="EMBL" id="AYUF01000492">
    <property type="protein sequence ID" value="ETK00978.1"/>
    <property type="molecule type" value="Genomic_DNA"/>
</dbReference>
<dbReference type="GO" id="GO:0005737">
    <property type="term" value="C:cytoplasm"/>
    <property type="evidence" value="ECO:0007669"/>
    <property type="project" value="UniProtKB-SubCell"/>
</dbReference>
<evidence type="ECO:0000256" key="2">
    <source>
        <dbReference type="ARBA" id="ARBA00022552"/>
    </source>
</evidence>
<comment type="function">
    <text evidence="6">Catalyzes the 2'-O-methylation of the ribose of cytidine 1402 (C1402) in 16S rRNA.</text>
</comment>
<dbReference type="PATRIC" id="fig|1411148.3.peg.1930"/>
<dbReference type="Pfam" id="PF00590">
    <property type="entry name" value="TP_methylase"/>
    <property type="match status" value="1"/>
</dbReference>
<keyword evidence="1 6" id="KW-0963">Cytoplasm</keyword>
<comment type="subcellular location">
    <subcellularLocation>
        <location evidence="6">Cytoplasm</location>
    </subcellularLocation>
</comment>
<dbReference type="Gene3D" id="3.40.1010.10">
    <property type="entry name" value="Cobalt-precorrin-4 Transmethylase, Domain 1"/>
    <property type="match status" value="1"/>
</dbReference>
<keyword evidence="4 6" id="KW-0808">Transferase</keyword>
<evidence type="ECO:0000313" key="8">
    <source>
        <dbReference type="EMBL" id="ETK00978.1"/>
    </source>
</evidence>
<dbReference type="InterPro" id="IPR035996">
    <property type="entry name" value="4pyrrol_Methylase_sf"/>
</dbReference>
<name>W2C1P5_9BACT</name>
<dbReference type="InterPro" id="IPR014776">
    <property type="entry name" value="4pyrrole_Mease_sub2"/>
</dbReference>
<feature type="domain" description="Tetrapyrrole methylase" evidence="7">
    <location>
        <begin position="3"/>
        <end position="202"/>
    </location>
</feature>
<dbReference type="InterPro" id="IPR008189">
    <property type="entry name" value="rRNA_ssu_MeTfrase_I"/>
</dbReference>
<evidence type="ECO:0000256" key="1">
    <source>
        <dbReference type="ARBA" id="ARBA00022490"/>
    </source>
</evidence>
<evidence type="ECO:0000256" key="4">
    <source>
        <dbReference type="ARBA" id="ARBA00022679"/>
    </source>
</evidence>
<dbReference type="PANTHER" id="PTHR46111">
    <property type="entry name" value="RIBOSOMAL RNA SMALL SUBUNIT METHYLTRANSFERASE I"/>
    <property type="match status" value="1"/>
</dbReference>
<organism evidence="8 9">
    <name type="scientific">Tannerella sp. oral taxon BU063 isolate Cell 2</name>
    <dbReference type="NCBI Taxonomy" id="1411148"/>
    <lineage>
        <taxon>Bacteria</taxon>
        <taxon>Pseudomonadati</taxon>
        <taxon>Bacteroidota</taxon>
        <taxon>Bacteroidia</taxon>
        <taxon>Bacteroidales</taxon>
        <taxon>Tannerellaceae</taxon>
        <taxon>Tannerella</taxon>
    </lineage>
</organism>
<dbReference type="InterPro" id="IPR014777">
    <property type="entry name" value="4pyrrole_Mease_sub1"/>
</dbReference>
<sequence>MGKLTIVPTPVGNLEDMTYRAVRVLREADLILAEDTRTTLVLLRHYEIQNRLQSHHAFNEHRTAEELVERMQAGEHMALVSDAGTPAISDPGFLLVRACVAAGVEVECLPGATAFVPALVVSGLPTDRFCFEGFLPPKKGRRTRLEALREERRTVILYESPHRLRKTLDQLSEVLGPERRLSVSREISKRFEETVRGRVDEIIPHFTVNDPRGEFVIVVAGADETSEDRHPSTVSST</sequence>
<comment type="catalytic activity">
    <reaction evidence="6">
        <text>cytidine(1402) in 16S rRNA + S-adenosyl-L-methionine = 2'-O-methylcytidine(1402) in 16S rRNA + S-adenosyl-L-homocysteine + H(+)</text>
        <dbReference type="Rhea" id="RHEA:42924"/>
        <dbReference type="Rhea" id="RHEA-COMP:10285"/>
        <dbReference type="Rhea" id="RHEA-COMP:10286"/>
        <dbReference type="ChEBI" id="CHEBI:15378"/>
        <dbReference type="ChEBI" id="CHEBI:57856"/>
        <dbReference type="ChEBI" id="CHEBI:59789"/>
        <dbReference type="ChEBI" id="CHEBI:74495"/>
        <dbReference type="ChEBI" id="CHEBI:82748"/>
        <dbReference type="EC" id="2.1.1.198"/>
    </reaction>
</comment>
<dbReference type="AlphaFoldDB" id="W2C1P5"/>
<gene>
    <name evidence="6" type="primary">rsmI</name>
    <name evidence="8" type="ORF">N425_11745</name>
</gene>
<keyword evidence="2 6" id="KW-0698">rRNA processing</keyword>
<comment type="similarity">
    <text evidence="6">Belongs to the methyltransferase superfamily. RsmI family.</text>
</comment>
<keyword evidence="3 6" id="KW-0489">Methyltransferase</keyword>
<dbReference type="FunFam" id="3.40.1010.10:FF:000007">
    <property type="entry name" value="Ribosomal RNA small subunit methyltransferase I"/>
    <property type="match status" value="1"/>
</dbReference>
<dbReference type="PIRSF" id="PIRSF005917">
    <property type="entry name" value="MTase_YraL"/>
    <property type="match status" value="1"/>
</dbReference>
<dbReference type="SUPFAM" id="SSF53790">
    <property type="entry name" value="Tetrapyrrole methylase"/>
    <property type="match status" value="1"/>
</dbReference>
<dbReference type="Gene3D" id="3.30.950.10">
    <property type="entry name" value="Methyltransferase, Cobalt-precorrin-4 Transmethylase, Domain 2"/>
    <property type="match status" value="1"/>
</dbReference>
<comment type="caution">
    <text evidence="8">The sequence shown here is derived from an EMBL/GenBank/DDBJ whole genome shotgun (WGS) entry which is preliminary data.</text>
</comment>
<dbReference type="FunFam" id="3.30.950.10:FF:000002">
    <property type="entry name" value="Ribosomal RNA small subunit methyltransferase I"/>
    <property type="match status" value="1"/>
</dbReference>
<evidence type="ECO:0000256" key="6">
    <source>
        <dbReference type="HAMAP-Rule" id="MF_01877"/>
    </source>
</evidence>
<dbReference type="PANTHER" id="PTHR46111:SF1">
    <property type="entry name" value="RIBOSOMAL RNA SMALL SUBUNIT METHYLTRANSFERASE I"/>
    <property type="match status" value="1"/>
</dbReference>
<reference evidence="8 9" key="1">
    <citation type="submission" date="2013-11" db="EMBL/GenBank/DDBJ databases">
        <title>Single cell genomics of uncultured Tannerella BU063 (oral taxon 286).</title>
        <authorList>
            <person name="Beall C.J."/>
            <person name="Campbell A.G."/>
            <person name="Griffen A.L."/>
            <person name="Podar M."/>
            <person name="Leys E.J."/>
        </authorList>
    </citation>
    <scope>NUCLEOTIDE SEQUENCE [LARGE SCALE GENOMIC DNA]</scope>
    <source>
        <strain evidence="8">Cell 2</strain>
    </source>
</reference>
<dbReference type="Proteomes" id="UP000018837">
    <property type="component" value="Unassembled WGS sequence"/>
</dbReference>
<protein>
    <recommendedName>
        <fullName evidence="6">Ribosomal RNA small subunit methyltransferase I</fullName>
        <ecNumber evidence="6">2.1.1.198</ecNumber>
    </recommendedName>
    <alternativeName>
        <fullName evidence="6">16S rRNA 2'-O-ribose C1402 methyltransferase</fullName>
    </alternativeName>
    <alternativeName>
        <fullName evidence="6">rRNA (cytidine-2'-O-)-methyltransferase RsmI</fullName>
    </alternativeName>
</protein>
<accession>W2C1P5</accession>
<dbReference type="CDD" id="cd11648">
    <property type="entry name" value="RsmI"/>
    <property type="match status" value="1"/>
</dbReference>
<dbReference type="InterPro" id="IPR018063">
    <property type="entry name" value="SAM_MeTrfase_RsmI_CS"/>
</dbReference>
<evidence type="ECO:0000259" key="7">
    <source>
        <dbReference type="Pfam" id="PF00590"/>
    </source>
</evidence>
<evidence type="ECO:0000256" key="5">
    <source>
        <dbReference type="ARBA" id="ARBA00022691"/>
    </source>
</evidence>
<evidence type="ECO:0000256" key="3">
    <source>
        <dbReference type="ARBA" id="ARBA00022603"/>
    </source>
</evidence>
<keyword evidence="5 6" id="KW-0949">S-adenosyl-L-methionine</keyword>
<dbReference type="EC" id="2.1.1.198" evidence="6"/>